<organism evidence="4">
    <name type="scientific">Ananas comosus var. bracteatus</name>
    <name type="common">red pineapple</name>
    <dbReference type="NCBI Taxonomy" id="296719"/>
    <lineage>
        <taxon>Eukaryota</taxon>
        <taxon>Viridiplantae</taxon>
        <taxon>Streptophyta</taxon>
        <taxon>Embryophyta</taxon>
        <taxon>Tracheophyta</taxon>
        <taxon>Spermatophyta</taxon>
        <taxon>Magnoliopsida</taxon>
        <taxon>Liliopsida</taxon>
        <taxon>Poales</taxon>
        <taxon>Bromeliaceae</taxon>
        <taxon>Bromelioideae</taxon>
        <taxon>Ananas</taxon>
    </lineage>
</organism>
<dbReference type="GO" id="GO:0003676">
    <property type="term" value="F:nucleic acid binding"/>
    <property type="evidence" value="ECO:0007669"/>
    <property type="project" value="InterPro"/>
</dbReference>
<feature type="region of interest" description="Disordered" evidence="2">
    <location>
        <begin position="751"/>
        <end position="776"/>
    </location>
</feature>
<dbReference type="EMBL" id="LR862150">
    <property type="protein sequence ID" value="CAD1832665.1"/>
    <property type="molecule type" value="Genomic_DNA"/>
</dbReference>
<dbReference type="PROSITE" id="PS50158">
    <property type="entry name" value="ZF_CCHC"/>
    <property type="match status" value="1"/>
</dbReference>
<evidence type="ECO:0000259" key="3">
    <source>
        <dbReference type="PROSITE" id="PS50158"/>
    </source>
</evidence>
<feature type="compositionally biased region" description="Acidic residues" evidence="2">
    <location>
        <begin position="405"/>
        <end position="420"/>
    </location>
</feature>
<evidence type="ECO:0000256" key="2">
    <source>
        <dbReference type="SAM" id="MobiDB-lite"/>
    </source>
</evidence>
<feature type="compositionally biased region" description="Basic and acidic residues" evidence="2">
    <location>
        <begin position="7"/>
        <end position="19"/>
    </location>
</feature>
<keyword evidence="1" id="KW-0862">Zinc</keyword>
<protein>
    <recommendedName>
        <fullName evidence="3">CCHC-type domain-containing protein</fullName>
    </recommendedName>
</protein>
<evidence type="ECO:0000313" key="4">
    <source>
        <dbReference type="EMBL" id="CAD1832665.1"/>
    </source>
</evidence>
<dbReference type="Gene3D" id="4.10.60.10">
    <property type="entry name" value="Zinc finger, CCHC-type"/>
    <property type="match status" value="1"/>
</dbReference>
<dbReference type="InterPro" id="IPR036875">
    <property type="entry name" value="Znf_CCHC_sf"/>
</dbReference>
<feature type="region of interest" description="Disordered" evidence="2">
    <location>
        <begin position="1"/>
        <end position="79"/>
    </location>
</feature>
<dbReference type="AlphaFoldDB" id="A0A6V7PPB5"/>
<proteinExistence type="predicted"/>
<sequence length="853" mass="92956">MEGSVEVGEHSKGRKEEPSRSPAPVEVGLPQQTKGSLNAGHQWSKLRAPPLEARSVNSCRGEDGANKCPIPSSSLPSRESYKDVLMKRPEQHYPAPYPQRSNLHTPYPFYPSRGTPRRSLAKRCHRCLASDHVASACRDPVRCWRCWKTGHRAFSCRGKSTTSDAPMDRVDNRRGRAALPKVFVPYTEEYLRRVELRRNAVLADIIQPANLGQDPITVIKTALASRFGGYVDDFAVARYRDRDFAIFLPKWVPADLLIRREIITLNGFWLRCWPWGQYRYARPHRVLFKAWIRLVNLPFEIWTVARVAALVSSFGRFIKADSATKAMTDLRAFRCQIALDSINNVPENLSVIVGEELFPVRVHLERWERTDEGGAEVPPAPPRDDQGGAEAQVEGGHDGGGANPVDEDMEDAPGEVEEADPAPQTRRSSGISTDRNGPTVALQVGSAARLRSAAGRRIWVALRRGGSGIEAMAARETRTIVGSRSPEFCMSSEGGKRGSPLVCLTPSSSLQVRQLLLQQGLPREEGISSLEGGGPEAFMILSQTSGFKSRWVTSVTWSTPNSLTFQVASNGRKLGDAAALGPGPLSVGCVVVALGLGPYSGLSLDPSLDLQLWAALFWRSRCRARPYPAISRSASPAHSQPCDLGLGLLSDLRPSPLPAMDSGRGLLFDPRPSPLLLLKSGLGPLADSGLSSLSDSSHLVSGLAQLAPELDGVREAISDLGLAQHPPGRAEPGRGHLWSGQLLLEETLDLGQHSGLSSPGDKVDSCSSPSATAPQPEFASPLSFLNWRDLYLRRRTLRLPPRKARLIEGATPEPGTKARKLTRKRVKSKSLLCGVDLSDAEASELRRFIRAGA</sequence>
<keyword evidence="1" id="KW-0479">Metal-binding</keyword>
<dbReference type="SMART" id="SM00343">
    <property type="entry name" value="ZnF_C2HC"/>
    <property type="match status" value="2"/>
</dbReference>
<dbReference type="SUPFAM" id="SSF57756">
    <property type="entry name" value="Retrovirus zinc finger-like domains"/>
    <property type="match status" value="1"/>
</dbReference>
<gene>
    <name evidence="4" type="ORF">CB5_LOCUS15876</name>
</gene>
<name>A0A6V7PPB5_ANACO</name>
<accession>A0A6V7PPB5</accession>
<feature type="domain" description="CCHC-type" evidence="3">
    <location>
        <begin position="142"/>
        <end position="157"/>
    </location>
</feature>
<dbReference type="InterPro" id="IPR001878">
    <property type="entry name" value="Znf_CCHC"/>
</dbReference>
<dbReference type="GO" id="GO:0008270">
    <property type="term" value="F:zinc ion binding"/>
    <property type="evidence" value="ECO:0007669"/>
    <property type="project" value="UniProtKB-KW"/>
</dbReference>
<feature type="compositionally biased region" description="Polar residues" evidence="2">
    <location>
        <begin position="30"/>
        <end position="41"/>
    </location>
</feature>
<evidence type="ECO:0000256" key="1">
    <source>
        <dbReference type="PROSITE-ProRule" id="PRU00047"/>
    </source>
</evidence>
<feature type="compositionally biased region" description="Polar residues" evidence="2">
    <location>
        <begin position="425"/>
        <end position="436"/>
    </location>
</feature>
<reference evidence="4" key="1">
    <citation type="submission" date="2020-07" db="EMBL/GenBank/DDBJ databases">
        <authorList>
            <person name="Lin J."/>
        </authorList>
    </citation>
    <scope>NUCLEOTIDE SEQUENCE</scope>
</reference>
<keyword evidence="1" id="KW-0863">Zinc-finger</keyword>
<feature type="region of interest" description="Disordered" evidence="2">
    <location>
        <begin position="369"/>
        <end position="438"/>
    </location>
</feature>